<dbReference type="SUPFAM" id="SSF82199">
    <property type="entry name" value="SET domain"/>
    <property type="match status" value="1"/>
</dbReference>
<keyword evidence="5" id="KW-0949">S-adenosyl-L-methionine</keyword>
<comment type="caution">
    <text evidence="11">The sequence shown here is derived from an EMBL/GenBank/DDBJ whole genome shotgun (WGS) entry which is preliminary data.</text>
</comment>
<keyword evidence="2" id="KW-0158">Chromosome</keyword>
<proteinExistence type="predicted"/>
<evidence type="ECO:0000256" key="6">
    <source>
        <dbReference type="ARBA" id="ARBA00022723"/>
    </source>
</evidence>
<dbReference type="PROSITE" id="PS50280">
    <property type="entry name" value="SET"/>
    <property type="match status" value="1"/>
</dbReference>
<evidence type="ECO:0000256" key="4">
    <source>
        <dbReference type="ARBA" id="ARBA00022679"/>
    </source>
</evidence>
<protein>
    <recommendedName>
        <fullName evidence="13">SET domain-containing protein</fullName>
    </recommendedName>
</protein>
<dbReference type="Gene3D" id="2.170.270.10">
    <property type="entry name" value="SET domain"/>
    <property type="match status" value="1"/>
</dbReference>
<organism evidence="11 12">
    <name type="scientific">Volvox africanus</name>
    <dbReference type="NCBI Taxonomy" id="51714"/>
    <lineage>
        <taxon>Eukaryota</taxon>
        <taxon>Viridiplantae</taxon>
        <taxon>Chlorophyta</taxon>
        <taxon>core chlorophytes</taxon>
        <taxon>Chlorophyceae</taxon>
        <taxon>CS clade</taxon>
        <taxon>Chlamydomonadales</taxon>
        <taxon>Volvocaceae</taxon>
        <taxon>Volvox</taxon>
    </lineage>
</organism>
<keyword evidence="7" id="KW-0862">Zinc</keyword>
<dbReference type="Pfam" id="PF00856">
    <property type="entry name" value="SET"/>
    <property type="match status" value="1"/>
</dbReference>
<evidence type="ECO:0000313" key="12">
    <source>
        <dbReference type="Proteomes" id="UP001165090"/>
    </source>
</evidence>
<evidence type="ECO:0000256" key="8">
    <source>
        <dbReference type="SAM" id="MobiDB-lite"/>
    </source>
</evidence>
<keyword evidence="12" id="KW-1185">Reference proteome</keyword>
<dbReference type="PROSITE" id="PS50868">
    <property type="entry name" value="POST_SET"/>
    <property type="match status" value="1"/>
</dbReference>
<evidence type="ECO:0000256" key="3">
    <source>
        <dbReference type="ARBA" id="ARBA00022603"/>
    </source>
</evidence>
<dbReference type="PANTHER" id="PTHR46223:SF3">
    <property type="entry name" value="HISTONE-LYSINE N-METHYLTRANSFERASE SET-23"/>
    <property type="match status" value="1"/>
</dbReference>
<evidence type="ECO:0000259" key="9">
    <source>
        <dbReference type="PROSITE" id="PS50280"/>
    </source>
</evidence>
<dbReference type="InterPro" id="IPR003616">
    <property type="entry name" value="Post-SET_dom"/>
</dbReference>
<dbReference type="EMBL" id="BSDZ01000021">
    <property type="protein sequence ID" value="GLI65021.1"/>
    <property type="molecule type" value="Genomic_DNA"/>
</dbReference>
<feature type="region of interest" description="Disordered" evidence="8">
    <location>
        <begin position="187"/>
        <end position="211"/>
    </location>
</feature>
<evidence type="ECO:0000313" key="11">
    <source>
        <dbReference type="EMBL" id="GLI65021.1"/>
    </source>
</evidence>
<dbReference type="InterPro" id="IPR050973">
    <property type="entry name" value="H3K9_Histone-Lys_N-MTase"/>
</dbReference>
<dbReference type="SMART" id="SM00317">
    <property type="entry name" value="SET"/>
    <property type="match status" value="1"/>
</dbReference>
<name>A0ABQ5S5R3_9CHLO</name>
<evidence type="ECO:0000259" key="10">
    <source>
        <dbReference type="PROSITE" id="PS50868"/>
    </source>
</evidence>
<evidence type="ECO:0008006" key="13">
    <source>
        <dbReference type="Google" id="ProtNLM"/>
    </source>
</evidence>
<dbReference type="InterPro" id="IPR046341">
    <property type="entry name" value="SET_dom_sf"/>
</dbReference>
<sequence length="531" mass="55207">MLECAPEQVFQVLLLHLPFNRDIARLGTSCAAAASALRFHLAALHRDFSLGAEPWHSVGVQPLPACSVQCPVPLNFTYNAALGLPAGGGGLLTGDDGCSTTCACYNRSYGHHGISLGCSGPADGVALGADVAATAAAAGTAVQPDSARIPVGLHRGGTPGRTGYNGQDQIETDGARHPCKEAAAQKLQTGPSEHRNLMESDGGQNGLSSSSAGGWDGCGFSSRDPLKDYDDGAFALFDDVRGGYGQHDDGVTSYRSCPCGIAVPSGQPAYDTNAVGLSPHVCSGASGGGASAAYILECGPACACSPACAQGHTWRQRERAGERGIEETGSEMQAQEWISLSPSPCPARLTQGGLVVQVAIRWQEAKGWGVVALEPIPARRFVCLYGGEYITTAEAAARLHKYDAASLGHALLVVREILPSGLALRINIDATLLGNIARFFNHSCDGGNMTLMVVRRRGSFIPAVALFASRNVTVGEELTFAYGTPSWGNRGFRTRAEDAGNNADSGGKARGLRPCLCGTPACLGYMPSDEL</sequence>
<keyword evidence="3" id="KW-0489">Methyltransferase</keyword>
<evidence type="ECO:0000256" key="5">
    <source>
        <dbReference type="ARBA" id="ARBA00022691"/>
    </source>
</evidence>
<reference evidence="11 12" key="1">
    <citation type="journal article" date="2023" name="IScience">
        <title>Expanded male sex-determining region conserved during the evolution of homothallism in the green alga Volvox.</title>
        <authorList>
            <person name="Yamamoto K."/>
            <person name="Matsuzaki R."/>
            <person name="Mahakham W."/>
            <person name="Heman W."/>
            <person name="Sekimoto H."/>
            <person name="Kawachi M."/>
            <person name="Minakuchi Y."/>
            <person name="Toyoda A."/>
            <person name="Nozaki H."/>
        </authorList>
    </citation>
    <scope>NUCLEOTIDE SEQUENCE [LARGE SCALE GENOMIC DNA]</scope>
    <source>
        <strain evidence="11 12">NIES-4468</strain>
    </source>
</reference>
<comment type="subcellular location">
    <subcellularLocation>
        <location evidence="1">Chromosome</location>
    </subcellularLocation>
</comment>
<evidence type="ECO:0000256" key="2">
    <source>
        <dbReference type="ARBA" id="ARBA00022454"/>
    </source>
</evidence>
<evidence type="ECO:0000256" key="7">
    <source>
        <dbReference type="ARBA" id="ARBA00022833"/>
    </source>
</evidence>
<dbReference type="PANTHER" id="PTHR46223">
    <property type="entry name" value="HISTONE-LYSINE N-METHYLTRANSFERASE SUV39H"/>
    <property type="match status" value="1"/>
</dbReference>
<gene>
    <name evidence="11" type="ORF">VaNZ11_008391</name>
</gene>
<keyword evidence="6" id="KW-0479">Metal-binding</keyword>
<feature type="domain" description="Post-SET" evidence="10">
    <location>
        <begin position="511"/>
        <end position="527"/>
    </location>
</feature>
<accession>A0ABQ5S5R3</accession>
<feature type="domain" description="SET" evidence="9">
    <location>
        <begin position="356"/>
        <end position="483"/>
    </location>
</feature>
<keyword evidence="4" id="KW-0808">Transferase</keyword>
<evidence type="ECO:0000256" key="1">
    <source>
        <dbReference type="ARBA" id="ARBA00004286"/>
    </source>
</evidence>
<dbReference type="InterPro" id="IPR001214">
    <property type="entry name" value="SET_dom"/>
</dbReference>
<dbReference type="Proteomes" id="UP001165090">
    <property type="component" value="Unassembled WGS sequence"/>
</dbReference>